<sequence>MDKPNEKTSLVKKKLGSNAEIEMYGRGGNLSVNDFHDDNDDDAAKKHDLIPVKQEAMELTSMAFQLSLRQVVRQVMTITDAAFQGHIGTKQLAGVTLAGVYMGVPSAFIQNAIPSISTLCSQAYGAGNNTLVGVWLQTCIVFSIVGTIPVMVYYMFVGHIIALTLDDPEAVGYGQKFAMVMSLALIPQYLYGCLTTYFAAQGVIMPATVCSGITVVLNIVFNQVFIYGACGFDGLGFIGSPIATVVSSCLQLFMFVMYTIWYKQYHVKYWGGWTWECVSKERLVVFLPLAVPMGASSVVDWASAALTSAFSGILGPEIAACQAVLNGVWGVVNSFVSGFSTATQIRMSRYLGEGSAVAAKRVLTVGAMILFGTGLSLILGVFLLNESLFRVWSPDPVIIAMCRSALIVFCLCISVAFCRFMMTACLNALSMSNVNLIANNIASWCVYVPLSYVLPITLDWSLAGFWWADGFGELVKAIILMWGLCRVNWAAAADYAQKSASVMDTTNAADEEKRELLAYENEAMMTSQAYKSPVMQFGSAPHHTPSVMKRAMSLTPKMQRRSQQGDMVNV</sequence>
<feature type="transmembrane region" description="Helical" evidence="3">
    <location>
        <begin position="134"/>
        <end position="157"/>
    </location>
</feature>
<gene>
    <name evidence="4" type="ORF">H257_00821</name>
</gene>
<feature type="transmembrane region" description="Helical" evidence="3">
    <location>
        <begin position="177"/>
        <end position="200"/>
    </location>
</feature>
<proteinExistence type="inferred from homology"/>
<feature type="transmembrane region" description="Helical" evidence="3">
    <location>
        <begin position="397"/>
        <end position="422"/>
    </location>
</feature>
<evidence type="ECO:0000256" key="1">
    <source>
        <dbReference type="ARBA" id="ARBA00010199"/>
    </source>
</evidence>
<evidence type="ECO:0000256" key="3">
    <source>
        <dbReference type="SAM" id="Phobius"/>
    </source>
</evidence>
<feature type="transmembrane region" description="Helical" evidence="3">
    <location>
        <begin position="207"/>
        <end position="229"/>
    </location>
</feature>
<keyword evidence="3" id="KW-1133">Transmembrane helix</keyword>
<dbReference type="InterPro" id="IPR050222">
    <property type="entry name" value="MATE_MdtK"/>
</dbReference>
<evidence type="ECO:0000256" key="2">
    <source>
        <dbReference type="ARBA" id="ARBA00022448"/>
    </source>
</evidence>
<accession>W4HCA2</accession>
<dbReference type="OrthoDB" id="2126698at2759"/>
<dbReference type="NCBIfam" id="TIGR00797">
    <property type="entry name" value="matE"/>
    <property type="match status" value="1"/>
</dbReference>
<name>W4HCA2_APHAT</name>
<feature type="transmembrane region" description="Helical" evidence="3">
    <location>
        <begin position="362"/>
        <end position="385"/>
    </location>
</feature>
<reference evidence="4" key="1">
    <citation type="submission" date="2013-12" db="EMBL/GenBank/DDBJ databases">
        <title>The Genome Sequence of Aphanomyces astaci APO3.</title>
        <authorList>
            <consortium name="The Broad Institute Genomics Platform"/>
            <person name="Russ C."/>
            <person name="Tyler B."/>
            <person name="van West P."/>
            <person name="Dieguez-Uribeondo J."/>
            <person name="Young S.K."/>
            <person name="Zeng Q."/>
            <person name="Gargeya S."/>
            <person name="Fitzgerald M."/>
            <person name="Abouelleil A."/>
            <person name="Alvarado L."/>
            <person name="Chapman S.B."/>
            <person name="Gainer-Dewar J."/>
            <person name="Goldberg J."/>
            <person name="Griggs A."/>
            <person name="Gujja S."/>
            <person name="Hansen M."/>
            <person name="Howarth C."/>
            <person name="Imamovic A."/>
            <person name="Ireland A."/>
            <person name="Larimer J."/>
            <person name="McCowan C."/>
            <person name="Murphy C."/>
            <person name="Pearson M."/>
            <person name="Poon T.W."/>
            <person name="Priest M."/>
            <person name="Roberts A."/>
            <person name="Saif S."/>
            <person name="Shea T."/>
            <person name="Sykes S."/>
            <person name="Wortman J."/>
            <person name="Nusbaum C."/>
            <person name="Birren B."/>
        </authorList>
    </citation>
    <scope>NUCLEOTIDE SEQUENCE [LARGE SCALE GENOMIC DNA]</scope>
    <source>
        <strain evidence="4">APO3</strain>
    </source>
</reference>
<feature type="transmembrane region" description="Helical" evidence="3">
    <location>
        <begin position="323"/>
        <end position="342"/>
    </location>
</feature>
<feature type="transmembrane region" description="Helical" evidence="3">
    <location>
        <begin position="474"/>
        <end position="493"/>
    </location>
</feature>
<keyword evidence="3" id="KW-0812">Transmembrane</keyword>
<dbReference type="Pfam" id="PF01554">
    <property type="entry name" value="MatE"/>
    <property type="match status" value="2"/>
</dbReference>
<dbReference type="VEuPathDB" id="FungiDB:H257_00821"/>
<dbReference type="GO" id="GO:0042910">
    <property type="term" value="F:xenobiotic transmembrane transporter activity"/>
    <property type="evidence" value="ECO:0007669"/>
    <property type="project" value="InterPro"/>
</dbReference>
<dbReference type="GeneID" id="20802817"/>
<dbReference type="InterPro" id="IPR002528">
    <property type="entry name" value="MATE_fam"/>
</dbReference>
<keyword evidence="2" id="KW-0813">Transport</keyword>
<dbReference type="GO" id="GO:0015297">
    <property type="term" value="F:antiporter activity"/>
    <property type="evidence" value="ECO:0007669"/>
    <property type="project" value="InterPro"/>
</dbReference>
<dbReference type="PANTHER" id="PTHR43298:SF2">
    <property type="entry name" value="FMN_FAD EXPORTER YEEO-RELATED"/>
    <property type="match status" value="1"/>
</dbReference>
<dbReference type="PANTHER" id="PTHR43298">
    <property type="entry name" value="MULTIDRUG RESISTANCE PROTEIN NORM-RELATED"/>
    <property type="match status" value="1"/>
</dbReference>
<dbReference type="STRING" id="112090.W4HCA2"/>
<feature type="transmembrane region" description="Helical" evidence="3">
    <location>
        <begin position="283"/>
        <end position="303"/>
    </location>
</feature>
<dbReference type="RefSeq" id="XP_009822010.1">
    <property type="nucleotide sequence ID" value="XM_009823708.1"/>
</dbReference>
<dbReference type="EMBL" id="KI913114">
    <property type="protein sequence ID" value="ETV89610.1"/>
    <property type="molecule type" value="Genomic_DNA"/>
</dbReference>
<feature type="transmembrane region" description="Helical" evidence="3">
    <location>
        <begin position="434"/>
        <end position="454"/>
    </location>
</feature>
<dbReference type="GO" id="GO:0005886">
    <property type="term" value="C:plasma membrane"/>
    <property type="evidence" value="ECO:0007669"/>
    <property type="project" value="TreeGrafter"/>
</dbReference>
<comment type="similarity">
    <text evidence="1">Belongs to the multi antimicrobial extrusion (MATE) (TC 2.A.66.1) family.</text>
</comment>
<evidence type="ECO:0000313" key="4">
    <source>
        <dbReference type="EMBL" id="ETV89610.1"/>
    </source>
</evidence>
<protein>
    <recommendedName>
        <fullName evidence="5">MATE efflux family protein</fullName>
    </recommendedName>
</protein>
<keyword evidence="3" id="KW-0472">Membrane</keyword>
<organism evidence="4">
    <name type="scientific">Aphanomyces astaci</name>
    <name type="common">Crayfish plague agent</name>
    <dbReference type="NCBI Taxonomy" id="112090"/>
    <lineage>
        <taxon>Eukaryota</taxon>
        <taxon>Sar</taxon>
        <taxon>Stramenopiles</taxon>
        <taxon>Oomycota</taxon>
        <taxon>Saprolegniomycetes</taxon>
        <taxon>Saprolegniales</taxon>
        <taxon>Verrucalvaceae</taxon>
        <taxon>Aphanomyces</taxon>
    </lineage>
</organism>
<feature type="transmembrane region" description="Helical" evidence="3">
    <location>
        <begin position="235"/>
        <end position="262"/>
    </location>
</feature>
<evidence type="ECO:0008006" key="5">
    <source>
        <dbReference type="Google" id="ProtNLM"/>
    </source>
</evidence>
<dbReference type="AlphaFoldDB" id="W4HCA2"/>